<dbReference type="Proteomes" id="UP000265411">
    <property type="component" value="Unassembled WGS sequence"/>
</dbReference>
<dbReference type="PROSITE" id="PS50885">
    <property type="entry name" value="HAMP"/>
    <property type="match status" value="1"/>
</dbReference>
<keyword evidence="5 11" id="KW-1133">Transmembrane helix</keyword>
<dbReference type="PANTHER" id="PTHR32089:SF119">
    <property type="entry name" value="METHYL-ACCEPTING CHEMOTAXIS PROTEIN CTPL"/>
    <property type="match status" value="1"/>
</dbReference>
<dbReference type="Pfam" id="PF17200">
    <property type="entry name" value="sCache_2"/>
    <property type="match status" value="1"/>
</dbReference>
<evidence type="ECO:0000256" key="5">
    <source>
        <dbReference type="ARBA" id="ARBA00022989"/>
    </source>
</evidence>
<dbReference type="SMART" id="SM01049">
    <property type="entry name" value="Cache_2"/>
    <property type="match status" value="1"/>
</dbReference>
<organism evidence="14 15">
    <name type="scientific">Pseudomonas abyssi</name>
    <dbReference type="NCBI Taxonomy" id="170540"/>
    <lineage>
        <taxon>Bacteria</taxon>
        <taxon>Pseudomonadati</taxon>
        <taxon>Pseudomonadota</taxon>
        <taxon>Gammaproteobacteria</taxon>
        <taxon>Pseudomonadales</taxon>
        <taxon>Pseudomonadaceae</taxon>
        <taxon>Pseudomonas</taxon>
    </lineage>
</organism>
<evidence type="ECO:0000256" key="10">
    <source>
        <dbReference type="SAM" id="MobiDB-lite"/>
    </source>
</evidence>
<evidence type="ECO:0000313" key="14">
    <source>
        <dbReference type="EMBL" id="RGP57023.1"/>
    </source>
</evidence>
<proteinExistence type="inferred from homology"/>
<dbReference type="OrthoDB" id="2489132at2"/>
<dbReference type="SMART" id="SM00304">
    <property type="entry name" value="HAMP"/>
    <property type="match status" value="1"/>
</dbReference>
<dbReference type="CDD" id="cd11386">
    <property type="entry name" value="MCP_signal"/>
    <property type="match status" value="1"/>
</dbReference>
<dbReference type="CDD" id="cd06225">
    <property type="entry name" value="HAMP"/>
    <property type="match status" value="1"/>
</dbReference>
<dbReference type="InterPro" id="IPR003660">
    <property type="entry name" value="HAMP_dom"/>
</dbReference>
<dbReference type="GO" id="GO:0005886">
    <property type="term" value="C:plasma membrane"/>
    <property type="evidence" value="ECO:0007669"/>
    <property type="project" value="UniProtKB-SubCell"/>
</dbReference>
<evidence type="ECO:0000256" key="6">
    <source>
        <dbReference type="ARBA" id="ARBA00023136"/>
    </source>
</evidence>
<gene>
    <name evidence="14" type="ORF">ASB58_06725</name>
</gene>
<dbReference type="Gene3D" id="1.10.287.950">
    <property type="entry name" value="Methyl-accepting chemotaxis protein"/>
    <property type="match status" value="1"/>
</dbReference>
<dbReference type="EMBL" id="LMAZ01000001">
    <property type="protein sequence ID" value="RGP57023.1"/>
    <property type="molecule type" value="Genomic_DNA"/>
</dbReference>
<evidence type="ECO:0000259" key="13">
    <source>
        <dbReference type="PROSITE" id="PS50885"/>
    </source>
</evidence>
<dbReference type="InterPro" id="IPR033480">
    <property type="entry name" value="sCache_2"/>
</dbReference>
<evidence type="ECO:0000256" key="8">
    <source>
        <dbReference type="ARBA" id="ARBA00029447"/>
    </source>
</evidence>
<feature type="region of interest" description="Disordered" evidence="10">
    <location>
        <begin position="312"/>
        <end position="350"/>
    </location>
</feature>
<dbReference type="InterPro" id="IPR004089">
    <property type="entry name" value="MCPsignal_dom"/>
</dbReference>
<evidence type="ECO:0000313" key="15">
    <source>
        <dbReference type="Proteomes" id="UP000265411"/>
    </source>
</evidence>
<dbReference type="SUPFAM" id="SSF58104">
    <property type="entry name" value="Methyl-accepting chemotaxis protein (MCP) signaling domain"/>
    <property type="match status" value="1"/>
</dbReference>
<comment type="caution">
    <text evidence="14">The sequence shown here is derived from an EMBL/GenBank/DDBJ whole genome shotgun (WGS) entry which is preliminary data.</text>
</comment>
<feature type="domain" description="HAMP" evidence="13">
    <location>
        <begin position="213"/>
        <end position="267"/>
    </location>
</feature>
<dbReference type="InterPro" id="IPR004090">
    <property type="entry name" value="Chemotax_Me-accpt_rcpt"/>
</dbReference>
<dbReference type="AlphaFoldDB" id="A0A395RAF5"/>
<evidence type="ECO:0008006" key="16">
    <source>
        <dbReference type="Google" id="ProtNLM"/>
    </source>
</evidence>
<evidence type="ECO:0000256" key="3">
    <source>
        <dbReference type="ARBA" id="ARBA00022481"/>
    </source>
</evidence>
<dbReference type="GO" id="GO:0004888">
    <property type="term" value="F:transmembrane signaling receptor activity"/>
    <property type="evidence" value="ECO:0007669"/>
    <property type="project" value="InterPro"/>
</dbReference>
<keyword evidence="7 9" id="KW-0807">Transducer</keyword>
<accession>A0A395RAF5</accession>
<dbReference type="Pfam" id="PF00015">
    <property type="entry name" value="MCPsignal"/>
    <property type="match status" value="1"/>
</dbReference>
<dbReference type="GO" id="GO:0006935">
    <property type="term" value="P:chemotaxis"/>
    <property type="evidence" value="ECO:0007669"/>
    <property type="project" value="InterPro"/>
</dbReference>
<keyword evidence="6 11" id="KW-0472">Membrane</keyword>
<evidence type="ECO:0000256" key="2">
    <source>
        <dbReference type="ARBA" id="ARBA00022475"/>
    </source>
</evidence>
<evidence type="ECO:0000256" key="11">
    <source>
        <dbReference type="SAM" id="Phobius"/>
    </source>
</evidence>
<dbReference type="FunFam" id="1.10.287.950:FF:000001">
    <property type="entry name" value="Methyl-accepting chemotaxis sensory transducer"/>
    <property type="match status" value="1"/>
</dbReference>
<feature type="transmembrane region" description="Helical" evidence="11">
    <location>
        <begin position="191"/>
        <end position="213"/>
    </location>
</feature>
<evidence type="ECO:0000256" key="9">
    <source>
        <dbReference type="PROSITE-ProRule" id="PRU00284"/>
    </source>
</evidence>
<evidence type="ECO:0000259" key="12">
    <source>
        <dbReference type="PROSITE" id="PS50111"/>
    </source>
</evidence>
<keyword evidence="4 11" id="KW-0812">Transmembrane</keyword>
<evidence type="ECO:0000256" key="4">
    <source>
        <dbReference type="ARBA" id="ARBA00022692"/>
    </source>
</evidence>
<feature type="transmembrane region" description="Helical" evidence="11">
    <location>
        <begin position="160"/>
        <end position="179"/>
    </location>
</feature>
<sequence>MNMLRRFTILQRLVAVTLLVLLIVLGLVTAFALDHRQTLLDGRALKTQHLVESAMGVIEHFYQRQQSGELTQQQAQQQAAATLQSLRYGSNDYFWVHSNDLQMIMHPFSTQLVGNSVADIKDPNGKYLFREMVDVVKGQSAGFVDYMWPKPGVTDPVPKISYVAGFAPWGWILGSGIYLDDVAEAFWADMLPKLSLAALGLLLLVAVNLLIALSVSRPLAQAVAAMQDIAGGEGDLSRHLDASGNDEVSGLARSFNAFTDRLAQVIDDLREVVARNRRIAGDVGIAMSTAEASYNQQNSELDTIASAVEQMSATSDEVAQRMSDSADAARQANRHTADGRQTADATSHSMQKLADDITHAGEAVSELNAQSHTIDSVLGVIRAVAEQTNLLALNAAIEAARAGEQGRGFAVVADEVRTLASRTQASTDEIRSIIDSLQAGTAKAVSSMADSYRQSEDLQQQVENSRSALQSIAGSVDTITDMTSQVAAAAEQQSRTSTEISASLGQLSNLGDRVLRELQDTARNTQQLTDAAQQLDQLISQFKTSSSR</sequence>
<feature type="domain" description="Methyl-accepting transducer" evidence="12">
    <location>
        <begin position="272"/>
        <end position="508"/>
    </location>
</feature>
<dbReference type="RefSeq" id="WP_118129761.1">
    <property type="nucleotide sequence ID" value="NZ_LMAZ01000001.1"/>
</dbReference>
<keyword evidence="15" id="KW-1185">Reference proteome</keyword>
<dbReference type="PANTHER" id="PTHR32089">
    <property type="entry name" value="METHYL-ACCEPTING CHEMOTAXIS PROTEIN MCPB"/>
    <property type="match status" value="1"/>
</dbReference>
<keyword evidence="2" id="KW-1003">Cell membrane</keyword>
<reference evidence="14 15" key="1">
    <citation type="journal article" date="2018" name="Syst. Appl. Microbiol.">
        <title>Pseudomonas gallaeciensis sp. nov., isolated from crude-oil-contaminated intertidal sand samples after the Prestige oil spill.</title>
        <authorList>
            <person name="Mulet M."/>
            <person name="Sanchez D."/>
            <person name="Rodriguez A.C."/>
            <person name="Nogales B."/>
            <person name="Bosch R."/>
            <person name="Busquets A."/>
            <person name="Gomila M."/>
            <person name="Lalucat J."/>
            <person name="Garcia-Valdes E."/>
        </authorList>
    </citation>
    <scope>NUCLEOTIDE SEQUENCE [LARGE SCALE GENOMIC DNA]</scope>
    <source>
        <strain evidence="14 15">V113</strain>
    </source>
</reference>
<protein>
    <recommendedName>
        <fullName evidence="16">Methyl-accepting chemotaxis sensory transducer with Cache sensor</fullName>
    </recommendedName>
</protein>
<dbReference type="PRINTS" id="PR00260">
    <property type="entry name" value="CHEMTRNSDUCR"/>
</dbReference>
<dbReference type="Pfam" id="PF00672">
    <property type="entry name" value="HAMP"/>
    <property type="match status" value="1"/>
</dbReference>
<name>A0A395RAF5_9PSED</name>
<dbReference type="Gene3D" id="3.30.450.20">
    <property type="entry name" value="PAS domain"/>
    <property type="match status" value="1"/>
</dbReference>
<dbReference type="PROSITE" id="PS50111">
    <property type="entry name" value="CHEMOTAXIS_TRANSDUC_2"/>
    <property type="match status" value="1"/>
</dbReference>
<dbReference type="GO" id="GO:0007165">
    <property type="term" value="P:signal transduction"/>
    <property type="evidence" value="ECO:0007669"/>
    <property type="project" value="UniProtKB-KW"/>
</dbReference>
<dbReference type="SMART" id="SM00283">
    <property type="entry name" value="MA"/>
    <property type="match status" value="1"/>
</dbReference>
<comment type="subcellular location">
    <subcellularLocation>
        <location evidence="1">Cell membrane</location>
        <topology evidence="1">Multi-pass membrane protein</topology>
    </subcellularLocation>
</comment>
<evidence type="ECO:0000256" key="7">
    <source>
        <dbReference type="ARBA" id="ARBA00023224"/>
    </source>
</evidence>
<keyword evidence="3" id="KW-0488">Methylation</keyword>
<evidence type="ECO:0000256" key="1">
    <source>
        <dbReference type="ARBA" id="ARBA00004651"/>
    </source>
</evidence>
<comment type="similarity">
    <text evidence="8">Belongs to the methyl-accepting chemotaxis (MCP) protein family.</text>
</comment>